<dbReference type="GO" id="GO:0005829">
    <property type="term" value="C:cytosol"/>
    <property type="evidence" value="ECO:0007669"/>
    <property type="project" value="TreeGrafter"/>
</dbReference>
<protein>
    <recommendedName>
        <fullName evidence="2">Selenocysteine-specific elongation factor</fullName>
    </recommendedName>
    <alternativeName>
        <fullName evidence="8">SelB translation factor</fullName>
    </alternativeName>
</protein>
<dbReference type="SUPFAM" id="SSF50447">
    <property type="entry name" value="Translation proteins"/>
    <property type="match status" value="1"/>
</dbReference>
<keyword evidence="5" id="KW-0648">Protein biosynthesis</keyword>
<dbReference type="NCBIfam" id="TIGR00231">
    <property type="entry name" value="small_GTP"/>
    <property type="match status" value="1"/>
</dbReference>
<keyword evidence="6" id="KW-0342">GTP-binding</keyword>
<dbReference type="EMBL" id="BLVP01000007">
    <property type="protein sequence ID" value="GFM36855.1"/>
    <property type="molecule type" value="Genomic_DNA"/>
</dbReference>
<dbReference type="InterPro" id="IPR004535">
    <property type="entry name" value="Transl_elong_SelB"/>
</dbReference>
<dbReference type="AlphaFoldDB" id="A0A7J0BUL3"/>
<dbReference type="InterPro" id="IPR050055">
    <property type="entry name" value="EF-Tu_GTPase"/>
</dbReference>
<keyword evidence="11" id="KW-1185">Reference proteome</keyword>
<comment type="caution">
    <text evidence="10">The sequence shown here is derived from an EMBL/GenBank/DDBJ whole genome shotgun (WGS) entry which is preliminary data.</text>
</comment>
<dbReference type="Pfam" id="PF09106">
    <property type="entry name" value="WHD_2nd_SelB"/>
    <property type="match status" value="1"/>
</dbReference>
<dbReference type="Pfam" id="PF09107">
    <property type="entry name" value="WHD_3rd_SelB"/>
    <property type="match status" value="1"/>
</dbReference>
<evidence type="ECO:0000259" key="9">
    <source>
        <dbReference type="PROSITE" id="PS51722"/>
    </source>
</evidence>
<dbReference type="PANTHER" id="PTHR43721:SF22">
    <property type="entry name" value="ELONGATION FACTOR TU, MITOCHONDRIAL"/>
    <property type="match status" value="1"/>
</dbReference>
<dbReference type="InterPro" id="IPR009000">
    <property type="entry name" value="Transl_B-barrel_sf"/>
</dbReference>
<evidence type="ECO:0000256" key="4">
    <source>
        <dbReference type="ARBA" id="ARBA00022741"/>
    </source>
</evidence>
<dbReference type="InterPro" id="IPR005225">
    <property type="entry name" value="Small_GTP-bd"/>
</dbReference>
<dbReference type="GO" id="GO:0001514">
    <property type="term" value="P:selenocysteine incorporation"/>
    <property type="evidence" value="ECO:0007669"/>
    <property type="project" value="InterPro"/>
</dbReference>
<dbReference type="RefSeq" id="WP_174409505.1">
    <property type="nucleotide sequence ID" value="NZ_BLVP01000007.1"/>
</dbReference>
<dbReference type="CDD" id="cd03696">
    <property type="entry name" value="SelB_II"/>
    <property type="match status" value="1"/>
</dbReference>
<dbReference type="InterPro" id="IPR036390">
    <property type="entry name" value="WH_DNA-bd_sf"/>
</dbReference>
<keyword evidence="4" id="KW-0547">Nucleotide-binding</keyword>
<evidence type="ECO:0000313" key="11">
    <source>
        <dbReference type="Proteomes" id="UP000503820"/>
    </source>
</evidence>
<gene>
    <name evidence="10" type="primary">selB</name>
    <name evidence="10" type="ORF">DSM19430T_15390</name>
</gene>
<comment type="function">
    <text evidence="7">Translation factor necessary for the incorporation of selenocysteine into proteins. It probably replaces EF-Tu for the insertion of selenocysteine directed by the UGA codon. SelB binds GTP and GDP.</text>
</comment>
<dbReference type="FunFam" id="3.40.50.300:FF:001064">
    <property type="entry name" value="Selenocysteine-specific translation elongation factor"/>
    <property type="match status" value="1"/>
</dbReference>
<dbReference type="PROSITE" id="PS51722">
    <property type="entry name" value="G_TR_2"/>
    <property type="match status" value="1"/>
</dbReference>
<dbReference type="Proteomes" id="UP000503820">
    <property type="component" value="Unassembled WGS sequence"/>
</dbReference>
<evidence type="ECO:0000256" key="5">
    <source>
        <dbReference type="ARBA" id="ARBA00022917"/>
    </source>
</evidence>
<dbReference type="GO" id="GO:0005525">
    <property type="term" value="F:GTP binding"/>
    <property type="evidence" value="ECO:0007669"/>
    <property type="project" value="UniProtKB-KW"/>
</dbReference>
<dbReference type="Gene3D" id="2.40.30.10">
    <property type="entry name" value="Translation factors"/>
    <property type="match status" value="1"/>
</dbReference>
<evidence type="ECO:0000256" key="2">
    <source>
        <dbReference type="ARBA" id="ARBA00015953"/>
    </source>
</evidence>
<dbReference type="InterPro" id="IPR015190">
    <property type="entry name" value="Elong_fac_SelB-wing-hlx_typ-2"/>
</dbReference>
<dbReference type="SUPFAM" id="SSF52540">
    <property type="entry name" value="P-loop containing nucleoside triphosphate hydrolases"/>
    <property type="match status" value="1"/>
</dbReference>
<dbReference type="CDD" id="cd15491">
    <property type="entry name" value="selB_III"/>
    <property type="match status" value="1"/>
</dbReference>
<dbReference type="InterPro" id="IPR009001">
    <property type="entry name" value="Transl_elong_EF1A/Init_IF2_C"/>
</dbReference>
<reference evidence="10 11" key="1">
    <citation type="submission" date="2020-05" db="EMBL/GenBank/DDBJ databases">
        <title>Draft genome sequence of Desulfovibrio psychrotolerans JS1T.</title>
        <authorList>
            <person name="Ueno A."/>
            <person name="Tamazawa S."/>
            <person name="Tamamura S."/>
            <person name="Murakami T."/>
            <person name="Kiyama T."/>
            <person name="Inomata H."/>
            <person name="Amano Y."/>
            <person name="Miyakawa K."/>
            <person name="Tamaki H."/>
            <person name="Naganuma T."/>
            <person name="Kaneko K."/>
        </authorList>
    </citation>
    <scope>NUCLEOTIDE SEQUENCE [LARGE SCALE GENOMIC DNA]</scope>
    <source>
        <strain evidence="10 11">JS1</strain>
    </source>
</reference>
<dbReference type="PRINTS" id="PR00315">
    <property type="entry name" value="ELONGATNFCT"/>
</dbReference>
<dbReference type="InterPro" id="IPR036388">
    <property type="entry name" value="WH-like_DNA-bd_sf"/>
</dbReference>
<dbReference type="PANTHER" id="PTHR43721">
    <property type="entry name" value="ELONGATION FACTOR TU-RELATED"/>
    <property type="match status" value="1"/>
</dbReference>
<dbReference type="SUPFAM" id="SSF50465">
    <property type="entry name" value="EF-Tu/eEF-1alpha/eIF2-gamma C-terminal domain"/>
    <property type="match status" value="1"/>
</dbReference>
<feature type="domain" description="Tr-type G" evidence="9">
    <location>
        <begin position="1"/>
        <end position="173"/>
    </location>
</feature>
<dbReference type="NCBIfam" id="TIGR00475">
    <property type="entry name" value="selB"/>
    <property type="match status" value="1"/>
</dbReference>
<dbReference type="GO" id="GO:0003723">
    <property type="term" value="F:RNA binding"/>
    <property type="evidence" value="ECO:0007669"/>
    <property type="project" value="InterPro"/>
</dbReference>
<evidence type="ECO:0000313" key="10">
    <source>
        <dbReference type="EMBL" id="GFM36855.1"/>
    </source>
</evidence>
<accession>A0A7J0BUL3</accession>
<dbReference type="SUPFAM" id="SSF46785">
    <property type="entry name" value="Winged helix' DNA-binding domain"/>
    <property type="match status" value="3"/>
</dbReference>
<organism evidence="10 11">
    <name type="scientific">Desulfovibrio psychrotolerans</name>
    <dbReference type="NCBI Taxonomy" id="415242"/>
    <lineage>
        <taxon>Bacteria</taxon>
        <taxon>Pseudomonadati</taxon>
        <taxon>Thermodesulfobacteriota</taxon>
        <taxon>Desulfovibrionia</taxon>
        <taxon>Desulfovibrionales</taxon>
        <taxon>Desulfovibrionaceae</taxon>
        <taxon>Desulfovibrio</taxon>
    </lineage>
</organism>
<dbReference type="Gene3D" id="1.10.10.10">
    <property type="entry name" value="Winged helix-like DNA-binding domain superfamily/Winged helix DNA-binding domain"/>
    <property type="match status" value="1"/>
</dbReference>
<sequence length="639" mass="70022">MPVVLGTAGHIDHGKTTLVKALTGIDCDRLEEEKKRGITIELGFAFFDLPDGGRMGIVDVPGHERFVKNMVAGASGIDFVMLVIAADEGVMPQTREHLEICSLLGIPTGFVALTKVDMVDEEWLALVQEDVANFLAGSFLEGAPIFPVSSHTGQGLEAIRQHIARMDKELAPQRRSDLFRLPVDRVFTMRGHGTVVTGTMISGSVSVGTDVQLYPGDRMTKVRGLQSHGGTVDVAPAGRRTAMNLHGLEVADVERGNVVALPGALFASHTWHVELMCLSSAPTPLKNRTEVHVHHGSRETLARLYFPDRDKLMPGETALCEMRFADPMVGVYGDRCVVRSFSPLRTVAGGKLLHPNATPLRKKHPRYAEILEALQRLGKAKPEERIRLHVGIAAEGGVSFRELCILTDIETKALDKGLALLGGRQELACFDKEERMYVAGNIMDELSDGAVTFVADYHRREPLKPGMARGMLTSGWGRRLAPKLVHFIVERLLKQGRLVVEGDVLRLADHKVSLAADQEGLRKALLEAHASAGITPPNLKDVLEPLSVDAKEAAPVLRLLETSGELVKVKDGMYFHGAAMEQLVGMVRGYFATHEDLGPNEFRDLTGLSRKYLIPLLEYFDKAKVTIRVGDRRKLRGGQ</sequence>
<name>A0A7J0BUL3_9BACT</name>
<dbReference type="InterPro" id="IPR000795">
    <property type="entry name" value="T_Tr_GTP-bd_dom"/>
</dbReference>
<dbReference type="Pfam" id="PF00009">
    <property type="entry name" value="GTP_EFTU"/>
    <property type="match status" value="1"/>
</dbReference>
<proteinExistence type="predicted"/>
<dbReference type="InterPro" id="IPR057335">
    <property type="entry name" value="Beta-barrel_SelB"/>
</dbReference>
<dbReference type="Gene3D" id="1.10.10.2770">
    <property type="match status" value="1"/>
</dbReference>
<keyword evidence="3" id="KW-0963">Cytoplasm</keyword>
<evidence type="ECO:0000256" key="7">
    <source>
        <dbReference type="ARBA" id="ARBA00025526"/>
    </source>
</evidence>
<evidence type="ECO:0000256" key="8">
    <source>
        <dbReference type="ARBA" id="ARBA00031615"/>
    </source>
</evidence>
<comment type="subcellular location">
    <subcellularLocation>
        <location evidence="1">Cytoplasm</location>
    </subcellularLocation>
</comment>
<dbReference type="CDD" id="cd04171">
    <property type="entry name" value="SelB"/>
    <property type="match status" value="1"/>
</dbReference>
<dbReference type="Pfam" id="PF25461">
    <property type="entry name" value="Beta-barrel_SelB"/>
    <property type="match status" value="1"/>
</dbReference>
<dbReference type="InterPro" id="IPR015191">
    <property type="entry name" value="SelB_WHD4"/>
</dbReference>
<evidence type="ECO:0000256" key="6">
    <source>
        <dbReference type="ARBA" id="ARBA00023134"/>
    </source>
</evidence>
<dbReference type="PROSITE" id="PS00301">
    <property type="entry name" value="G_TR_1"/>
    <property type="match status" value="1"/>
</dbReference>
<evidence type="ECO:0000256" key="1">
    <source>
        <dbReference type="ARBA" id="ARBA00004496"/>
    </source>
</evidence>
<dbReference type="GO" id="GO:0003924">
    <property type="term" value="F:GTPase activity"/>
    <property type="evidence" value="ECO:0007669"/>
    <property type="project" value="InterPro"/>
</dbReference>
<dbReference type="InterPro" id="IPR031157">
    <property type="entry name" value="G_TR_CS"/>
</dbReference>
<dbReference type="InterPro" id="IPR027417">
    <property type="entry name" value="P-loop_NTPase"/>
</dbReference>
<evidence type="ECO:0000256" key="3">
    <source>
        <dbReference type="ARBA" id="ARBA00022490"/>
    </source>
</evidence>
<dbReference type="Gene3D" id="3.40.50.300">
    <property type="entry name" value="P-loop containing nucleotide triphosphate hydrolases"/>
    <property type="match status" value="1"/>
</dbReference>
<dbReference type="GO" id="GO:0003746">
    <property type="term" value="F:translation elongation factor activity"/>
    <property type="evidence" value="ECO:0007669"/>
    <property type="project" value="InterPro"/>
</dbReference>